<protein>
    <submittedName>
        <fullName evidence="2">Glycosyltransferase involved in cell wall biosynthesis</fullName>
    </submittedName>
</protein>
<evidence type="ECO:0000313" key="2">
    <source>
        <dbReference type="EMBL" id="RXG25180.1"/>
    </source>
</evidence>
<name>A0A4Q0PE64_9FLAO</name>
<sequence>MQESLISVLLPVFNAEKFIKECIDSILAQTYSNFELIIIDDCSNDSSVDIIKSYTDKRIKLILKPRNTGYTESLNQGLNIARGYFIARMDADDISMPNRFELQVNFLRKNPSVAICGTDANILGANFKFNFPESYEAIKINLLFGSSLIHPTIMGRRDILNKYGYDSSMEPAEDYDLFTRVALNYPLMNLSKRLLNYRVHNNQTSNIRSAIQKDRMRPSMYRMFQVFKYDTEVYKREIIMNAIMPYRSIDTKELHLVLNWYQLLLKVDCNNFYELHSLGKALDRKKYNFLKFYVENSKLRIDFGAAILWKRIFMISPRWFFSYLSVRFKNRVI</sequence>
<feature type="domain" description="Glycosyltransferase 2-like" evidence="1">
    <location>
        <begin position="7"/>
        <end position="162"/>
    </location>
</feature>
<accession>A0A4Q0PE64</accession>
<evidence type="ECO:0000313" key="3">
    <source>
        <dbReference type="Proteomes" id="UP000289859"/>
    </source>
</evidence>
<keyword evidence="2" id="KW-0808">Transferase</keyword>
<proteinExistence type="predicted"/>
<evidence type="ECO:0000259" key="1">
    <source>
        <dbReference type="Pfam" id="PF00535"/>
    </source>
</evidence>
<dbReference type="InterPro" id="IPR029044">
    <property type="entry name" value="Nucleotide-diphossugar_trans"/>
</dbReference>
<dbReference type="PANTHER" id="PTHR22916">
    <property type="entry name" value="GLYCOSYLTRANSFERASE"/>
    <property type="match status" value="1"/>
</dbReference>
<gene>
    <name evidence="2" type="ORF">DSM02_1150</name>
</gene>
<dbReference type="SUPFAM" id="SSF53448">
    <property type="entry name" value="Nucleotide-diphospho-sugar transferases"/>
    <property type="match status" value="1"/>
</dbReference>
<dbReference type="EMBL" id="QOVK01000003">
    <property type="protein sequence ID" value="RXG25180.1"/>
    <property type="molecule type" value="Genomic_DNA"/>
</dbReference>
<dbReference type="Pfam" id="PF00535">
    <property type="entry name" value="Glycos_transf_2"/>
    <property type="match status" value="1"/>
</dbReference>
<reference evidence="2 3" key="1">
    <citation type="submission" date="2018-07" db="EMBL/GenBank/DDBJ databases">
        <title>Leeuwenhoekiella genomics.</title>
        <authorList>
            <person name="Tahon G."/>
            <person name="Willems A."/>
        </authorList>
    </citation>
    <scope>NUCLEOTIDE SEQUENCE [LARGE SCALE GENOMIC DNA]</scope>
    <source>
        <strain evidence="2 3">LMG 29608</strain>
    </source>
</reference>
<dbReference type="AlphaFoldDB" id="A0A4Q0PE64"/>
<dbReference type="Gene3D" id="3.90.550.10">
    <property type="entry name" value="Spore Coat Polysaccharide Biosynthesis Protein SpsA, Chain A"/>
    <property type="match status" value="1"/>
</dbReference>
<organism evidence="2 3">
    <name type="scientific">Leeuwenhoekiella polynyae</name>
    <dbReference type="NCBI Taxonomy" id="1550906"/>
    <lineage>
        <taxon>Bacteria</taxon>
        <taxon>Pseudomonadati</taxon>
        <taxon>Bacteroidota</taxon>
        <taxon>Flavobacteriia</taxon>
        <taxon>Flavobacteriales</taxon>
        <taxon>Flavobacteriaceae</taxon>
        <taxon>Leeuwenhoekiella</taxon>
    </lineage>
</organism>
<dbReference type="GO" id="GO:0016758">
    <property type="term" value="F:hexosyltransferase activity"/>
    <property type="evidence" value="ECO:0007669"/>
    <property type="project" value="UniProtKB-ARBA"/>
</dbReference>
<dbReference type="RefSeq" id="WP_128764722.1">
    <property type="nucleotide sequence ID" value="NZ_JBHUOO010000048.1"/>
</dbReference>
<comment type="caution">
    <text evidence="2">The sequence shown here is derived from an EMBL/GenBank/DDBJ whole genome shotgun (WGS) entry which is preliminary data.</text>
</comment>
<dbReference type="OrthoDB" id="9815829at2"/>
<dbReference type="Proteomes" id="UP000289859">
    <property type="component" value="Unassembled WGS sequence"/>
</dbReference>
<dbReference type="InterPro" id="IPR001173">
    <property type="entry name" value="Glyco_trans_2-like"/>
</dbReference>
<keyword evidence="3" id="KW-1185">Reference proteome</keyword>
<dbReference type="PANTHER" id="PTHR22916:SF3">
    <property type="entry name" value="UDP-GLCNAC:BETAGAL BETA-1,3-N-ACETYLGLUCOSAMINYLTRANSFERASE-LIKE PROTEIN 1"/>
    <property type="match status" value="1"/>
</dbReference>